<proteinExistence type="predicted"/>
<evidence type="ECO:0000313" key="2">
    <source>
        <dbReference type="Proteomes" id="UP000177751"/>
    </source>
</evidence>
<dbReference type="EMBL" id="MHPP01000001">
    <property type="protein sequence ID" value="OGZ85562.1"/>
    <property type="molecule type" value="Genomic_DNA"/>
</dbReference>
<gene>
    <name evidence="1" type="ORF">A2401_02285</name>
</gene>
<evidence type="ECO:0000313" key="1">
    <source>
        <dbReference type="EMBL" id="OGZ85562.1"/>
    </source>
</evidence>
<dbReference type="SUPFAM" id="SSF53271">
    <property type="entry name" value="PRTase-like"/>
    <property type="match status" value="1"/>
</dbReference>
<organism evidence="1 2">
    <name type="scientific">Candidatus Staskawiczbacteria bacterium RIFOXYC1_FULL_38_18</name>
    <dbReference type="NCBI Taxonomy" id="1802229"/>
    <lineage>
        <taxon>Bacteria</taxon>
        <taxon>Candidatus Staskawicziibacteriota</taxon>
    </lineage>
</organism>
<comment type="caution">
    <text evidence="1">The sequence shown here is derived from an EMBL/GenBank/DDBJ whole genome shotgun (WGS) entry which is preliminary data.</text>
</comment>
<dbReference type="Gene3D" id="3.40.50.2020">
    <property type="match status" value="1"/>
</dbReference>
<reference evidence="1 2" key="1">
    <citation type="journal article" date="2016" name="Nat. Commun.">
        <title>Thousands of microbial genomes shed light on interconnected biogeochemical processes in an aquifer system.</title>
        <authorList>
            <person name="Anantharaman K."/>
            <person name="Brown C.T."/>
            <person name="Hug L.A."/>
            <person name="Sharon I."/>
            <person name="Castelle C.J."/>
            <person name="Probst A.J."/>
            <person name="Thomas B.C."/>
            <person name="Singh A."/>
            <person name="Wilkins M.J."/>
            <person name="Karaoz U."/>
            <person name="Brodie E.L."/>
            <person name="Williams K.H."/>
            <person name="Hubbard S.S."/>
            <person name="Banfield J.F."/>
        </authorList>
    </citation>
    <scope>NUCLEOTIDE SEQUENCE [LARGE SCALE GENOMIC DNA]</scope>
</reference>
<dbReference type="AlphaFoldDB" id="A0A1G2JET4"/>
<dbReference type="STRING" id="1802229.A2401_02285"/>
<evidence type="ECO:0008006" key="3">
    <source>
        <dbReference type="Google" id="ProtNLM"/>
    </source>
</evidence>
<protein>
    <recommendedName>
        <fullName evidence="3">Phosphoribosyltransferase domain-containing protein</fullName>
    </recommendedName>
</protein>
<dbReference type="InterPro" id="IPR029057">
    <property type="entry name" value="PRTase-like"/>
</dbReference>
<sequence length="252" mass="26914">MHRIIEIAGDRHLETLGNCGGCYICPKSPAGLRLGPLVGYAGTYNGPDGKKQFVGDIYANFAMAEPYPKVRKFFAGGISVKLDAQIDLTKIDVFCGAPIGGYSLADALGSCNDIPSIKAEKKVVALATATSREKSKLVFARHGVESGLGYVIVEDVCNNFSTTEELIALICSGGGKVLAIACFLNRSLTVESFYCSTASSSHPIPVISLVREPINEWKQDDPAVAEDIAKGNVVLKPKDQWDRLMKATKVAG</sequence>
<accession>A0A1G2JET4</accession>
<name>A0A1G2JET4_9BACT</name>
<dbReference type="Proteomes" id="UP000177751">
    <property type="component" value="Unassembled WGS sequence"/>
</dbReference>